<gene>
    <name evidence="1" type="ORF">M441DRAFT_59903</name>
</gene>
<dbReference type="AlphaFoldDB" id="A0A2T3Z1N2"/>
<evidence type="ECO:0000313" key="1">
    <source>
        <dbReference type="EMBL" id="PTB38650.1"/>
    </source>
</evidence>
<sequence>MAADGKAAVSLQDLPTELVALILTHVADIATLDSLIRAWPAAYRVFESSAVGITEAVLSSGYVCGHIRVIFRIIALLRSGTLPIPNLADFRRRVIVDAMRYPSRVRSSRDGFAPAFLAKETPPAVIRSLLATYRQVMSASLGCLTYHLARFKTLKPEHPIDRTIKNPVWGRDIPTWQSRPQGREFNVRNVGPPSWTEEQRVNRAFWRLQLLYDLKRAASRGLLDWPDDNKAALCDIVAVSRPIGGPTHLSLRSRRYGHEIWAGSSDFYHAWVHTVPYSGHYPGPPEYEELISVVNYVRIVHGQEASERLAKGEVCLAGLQGPVEIYREWSLAKPGVKDWKTLVRPSAGAGNYDYGLRGSSILNMVDFDTFGRYGFAFWSWERMFAYGLARRSESEYEEYRVTYAWESILSPEEVARAEWEIGNRT</sequence>
<proteinExistence type="predicted"/>
<dbReference type="STRING" id="1042311.A0A2T3Z1N2"/>
<evidence type="ECO:0000313" key="2">
    <source>
        <dbReference type="Proteomes" id="UP000240493"/>
    </source>
</evidence>
<dbReference type="OrthoDB" id="4358152at2759"/>
<reference evidence="1 2" key="1">
    <citation type="submission" date="2016-07" db="EMBL/GenBank/DDBJ databases">
        <title>Multiple horizontal gene transfer events from other fungi enriched the ability of initially mycotrophic Trichoderma (Ascomycota) to feed on dead plant biomass.</title>
        <authorList>
            <consortium name="DOE Joint Genome Institute"/>
            <person name="Aerts A."/>
            <person name="Atanasova L."/>
            <person name="Chenthamara K."/>
            <person name="Zhang J."/>
            <person name="Grujic M."/>
            <person name="Henrissat B."/>
            <person name="Kuo A."/>
            <person name="Salamov A."/>
            <person name="Lipzen A."/>
            <person name="Labutti K."/>
            <person name="Barry K."/>
            <person name="Miao Y."/>
            <person name="Rahimi M.J."/>
            <person name="Shen Q."/>
            <person name="Grigoriev I.V."/>
            <person name="Kubicek C.P."/>
            <person name="Druzhinina I.S."/>
        </authorList>
    </citation>
    <scope>NUCLEOTIDE SEQUENCE [LARGE SCALE GENOMIC DNA]</scope>
    <source>
        <strain evidence="1 2">CBS 433.97</strain>
    </source>
</reference>
<accession>A0A2T3Z1N2</accession>
<evidence type="ECO:0008006" key="3">
    <source>
        <dbReference type="Google" id="ProtNLM"/>
    </source>
</evidence>
<dbReference type="EMBL" id="KZ679265">
    <property type="protein sequence ID" value="PTB38650.1"/>
    <property type="molecule type" value="Genomic_DNA"/>
</dbReference>
<name>A0A2T3Z1N2_TRIA4</name>
<dbReference type="Proteomes" id="UP000240493">
    <property type="component" value="Unassembled WGS sequence"/>
</dbReference>
<protein>
    <recommendedName>
        <fullName evidence="3">F-box domain-containing protein</fullName>
    </recommendedName>
</protein>
<keyword evidence="2" id="KW-1185">Reference proteome</keyword>
<organism evidence="1 2">
    <name type="scientific">Trichoderma asperellum (strain ATCC 204424 / CBS 433.97 / NBRC 101777)</name>
    <dbReference type="NCBI Taxonomy" id="1042311"/>
    <lineage>
        <taxon>Eukaryota</taxon>
        <taxon>Fungi</taxon>
        <taxon>Dikarya</taxon>
        <taxon>Ascomycota</taxon>
        <taxon>Pezizomycotina</taxon>
        <taxon>Sordariomycetes</taxon>
        <taxon>Hypocreomycetidae</taxon>
        <taxon>Hypocreales</taxon>
        <taxon>Hypocreaceae</taxon>
        <taxon>Trichoderma</taxon>
    </lineage>
</organism>